<dbReference type="EMBL" id="FUXI01000015">
    <property type="protein sequence ID" value="SJZ79879.1"/>
    <property type="molecule type" value="Genomic_DNA"/>
</dbReference>
<reference evidence="7 8" key="1">
    <citation type="submission" date="2017-02" db="EMBL/GenBank/DDBJ databases">
        <authorList>
            <person name="Peterson S.W."/>
        </authorList>
    </citation>
    <scope>NUCLEOTIDE SEQUENCE [LARGE SCALE GENOMIC DNA]</scope>
    <source>
        <strain evidence="7 8">ATCC BAA-1030</strain>
    </source>
</reference>
<keyword evidence="5" id="KW-0521">NADP</keyword>
<protein>
    <submittedName>
        <fullName evidence="7">Nitroreductase</fullName>
    </submittedName>
</protein>
<dbReference type="STRING" id="263852.SAMN02745116_01464"/>
<evidence type="ECO:0000313" key="7">
    <source>
        <dbReference type="EMBL" id="SJZ79879.1"/>
    </source>
</evidence>
<dbReference type="InterPro" id="IPR016446">
    <property type="entry name" value="Flavin_OxRdtase_Frp"/>
</dbReference>
<evidence type="ECO:0000256" key="1">
    <source>
        <dbReference type="ARBA" id="ARBA00008366"/>
    </source>
</evidence>
<sequence length="243" mass="27673">MNETINLLKNHKSIRKFDLSYTIPETDMKEIFAATRQAATWMNGQFYSMIVVKNKETRRKLYELAPPHMTFIEECNELIVFVGDMHRTSVASEMHDTENLAVGIEPILMASVDASLAAQNMCVAAESLGLGTVVIGMIRPHAVEAAELLGLPEKTFPLFMVALGKPTEEMQVKPRLPEELVVHDETYKEVDVELLKLYDEVEKTFAGERTKYTWTEKFAKYFSRKPHEESTKQLKKAGLLEDE</sequence>
<dbReference type="SUPFAM" id="SSF55469">
    <property type="entry name" value="FMN-dependent nitroreductase-like"/>
    <property type="match status" value="1"/>
</dbReference>
<gene>
    <name evidence="7" type="ORF">SAMN02745116_01464</name>
</gene>
<keyword evidence="8" id="KW-1185">Reference proteome</keyword>
<evidence type="ECO:0000256" key="2">
    <source>
        <dbReference type="ARBA" id="ARBA00022630"/>
    </source>
</evidence>
<organism evidence="7 8">
    <name type="scientific">Pilibacter termitis</name>
    <dbReference type="NCBI Taxonomy" id="263852"/>
    <lineage>
        <taxon>Bacteria</taxon>
        <taxon>Bacillati</taxon>
        <taxon>Bacillota</taxon>
        <taxon>Bacilli</taxon>
        <taxon>Lactobacillales</taxon>
        <taxon>Enterococcaceae</taxon>
        <taxon>Pilibacter</taxon>
    </lineage>
</organism>
<dbReference type="OrthoDB" id="9775805at2"/>
<keyword evidence="4 5" id="KW-0560">Oxidoreductase</keyword>
<evidence type="ECO:0000313" key="8">
    <source>
        <dbReference type="Proteomes" id="UP000190328"/>
    </source>
</evidence>
<dbReference type="InterPro" id="IPR000415">
    <property type="entry name" value="Nitroreductase-like"/>
</dbReference>
<dbReference type="GO" id="GO:0016491">
    <property type="term" value="F:oxidoreductase activity"/>
    <property type="evidence" value="ECO:0007669"/>
    <property type="project" value="UniProtKB-UniRule"/>
</dbReference>
<name>A0A1T4NKU0_9ENTE</name>
<dbReference type="Proteomes" id="UP000190328">
    <property type="component" value="Unassembled WGS sequence"/>
</dbReference>
<evidence type="ECO:0000259" key="6">
    <source>
        <dbReference type="Pfam" id="PF00881"/>
    </source>
</evidence>
<keyword evidence="2 5" id="KW-0285">Flavoprotein</keyword>
<dbReference type="PANTHER" id="PTHR43425:SF2">
    <property type="entry name" value="OXYGEN-INSENSITIVE NADPH NITROREDUCTASE"/>
    <property type="match status" value="1"/>
</dbReference>
<feature type="domain" description="Nitroreductase" evidence="6">
    <location>
        <begin position="9"/>
        <end position="165"/>
    </location>
</feature>
<proteinExistence type="inferred from homology"/>
<evidence type="ECO:0000256" key="3">
    <source>
        <dbReference type="ARBA" id="ARBA00022643"/>
    </source>
</evidence>
<evidence type="ECO:0000256" key="4">
    <source>
        <dbReference type="ARBA" id="ARBA00023002"/>
    </source>
</evidence>
<dbReference type="PIRSF" id="PIRSF005426">
    <property type="entry name" value="Frp"/>
    <property type="match status" value="1"/>
</dbReference>
<dbReference type="InterPro" id="IPR029479">
    <property type="entry name" value="Nitroreductase"/>
</dbReference>
<dbReference type="Gene3D" id="3.40.109.10">
    <property type="entry name" value="NADH Oxidase"/>
    <property type="match status" value="1"/>
</dbReference>
<dbReference type="RefSeq" id="WP_078807399.1">
    <property type="nucleotide sequence ID" value="NZ_FUXI01000015.1"/>
</dbReference>
<comment type="similarity">
    <text evidence="1 5">Belongs to the flavin oxidoreductase frp family.</text>
</comment>
<evidence type="ECO:0000256" key="5">
    <source>
        <dbReference type="PIRNR" id="PIRNR005426"/>
    </source>
</evidence>
<dbReference type="PANTHER" id="PTHR43425">
    <property type="entry name" value="OXYGEN-INSENSITIVE NADPH NITROREDUCTASE"/>
    <property type="match status" value="1"/>
</dbReference>
<dbReference type="AlphaFoldDB" id="A0A1T4NKU0"/>
<dbReference type="Pfam" id="PF00881">
    <property type="entry name" value="Nitroreductase"/>
    <property type="match status" value="1"/>
</dbReference>
<accession>A0A1T4NKU0</accession>
<keyword evidence="3 5" id="KW-0288">FMN</keyword>